<dbReference type="PANTHER" id="PTHR46797:SF1">
    <property type="entry name" value="METHYLPHOSPHONATE SYNTHASE"/>
    <property type="match status" value="1"/>
</dbReference>
<evidence type="ECO:0000313" key="3">
    <source>
        <dbReference type="EMBL" id="PZQ48915.1"/>
    </source>
</evidence>
<dbReference type="GO" id="GO:0003677">
    <property type="term" value="F:DNA binding"/>
    <property type="evidence" value="ECO:0007669"/>
    <property type="project" value="UniProtKB-KW"/>
</dbReference>
<dbReference type="EMBL" id="QFQB01000002">
    <property type="protein sequence ID" value="PZQ48915.1"/>
    <property type="molecule type" value="Genomic_DNA"/>
</dbReference>
<dbReference type="InterPro" id="IPR050807">
    <property type="entry name" value="TransReg_Diox_bact_type"/>
</dbReference>
<dbReference type="CDD" id="cd00093">
    <property type="entry name" value="HTH_XRE"/>
    <property type="match status" value="1"/>
</dbReference>
<dbReference type="InterPro" id="IPR001387">
    <property type="entry name" value="Cro/C1-type_HTH"/>
</dbReference>
<dbReference type="SUPFAM" id="SSF47413">
    <property type="entry name" value="lambda repressor-like DNA-binding domains"/>
    <property type="match status" value="1"/>
</dbReference>
<accession>A0A2W5NDU4</accession>
<dbReference type="GO" id="GO:0003700">
    <property type="term" value="F:DNA-binding transcription factor activity"/>
    <property type="evidence" value="ECO:0007669"/>
    <property type="project" value="TreeGrafter"/>
</dbReference>
<sequence>MTNLYRNGTLVSMKKCTNADIHPIPFWNNTFGMKNYLRELRKTRELTQEQLAELVGTTHATVQRHENAKRRLTQEWLAKYSNALGCHISDITDGPGQSAPINAQEKALLQLMRQMEEPDQIRFIHMAEAFLTPEKTDRKEKK</sequence>
<evidence type="ECO:0000259" key="2">
    <source>
        <dbReference type="PROSITE" id="PS50943"/>
    </source>
</evidence>
<dbReference type="InterPro" id="IPR010982">
    <property type="entry name" value="Lambda_DNA-bd_dom_sf"/>
</dbReference>
<dbReference type="Proteomes" id="UP000249417">
    <property type="component" value="Unassembled WGS sequence"/>
</dbReference>
<protein>
    <recommendedName>
        <fullName evidence="2">HTH cro/C1-type domain-containing protein</fullName>
    </recommendedName>
</protein>
<keyword evidence="1" id="KW-0238">DNA-binding</keyword>
<dbReference type="PROSITE" id="PS50943">
    <property type="entry name" value="HTH_CROC1"/>
    <property type="match status" value="1"/>
</dbReference>
<dbReference type="Gene3D" id="1.10.260.40">
    <property type="entry name" value="lambda repressor-like DNA-binding domains"/>
    <property type="match status" value="1"/>
</dbReference>
<dbReference type="GO" id="GO:0005829">
    <property type="term" value="C:cytosol"/>
    <property type="evidence" value="ECO:0007669"/>
    <property type="project" value="TreeGrafter"/>
</dbReference>
<organism evidence="3 4">
    <name type="scientific">Micavibrio aeruginosavorus</name>
    <dbReference type="NCBI Taxonomy" id="349221"/>
    <lineage>
        <taxon>Bacteria</taxon>
        <taxon>Pseudomonadati</taxon>
        <taxon>Bdellovibrionota</taxon>
        <taxon>Bdellovibrionia</taxon>
        <taxon>Bdellovibrionales</taxon>
        <taxon>Pseudobdellovibrionaceae</taxon>
        <taxon>Micavibrio</taxon>
    </lineage>
</organism>
<evidence type="ECO:0000313" key="4">
    <source>
        <dbReference type="Proteomes" id="UP000249417"/>
    </source>
</evidence>
<dbReference type="PANTHER" id="PTHR46797">
    <property type="entry name" value="HTH-TYPE TRANSCRIPTIONAL REGULATOR"/>
    <property type="match status" value="1"/>
</dbReference>
<feature type="domain" description="HTH cro/C1-type" evidence="2">
    <location>
        <begin position="37"/>
        <end position="91"/>
    </location>
</feature>
<dbReference type="AlphaFoldDB" id="A0A2W5NDU4"/>
<evidence type="ECO:0000256" key="1">
    <source>
        <dbReference type="ARBA" id="ARBA00023125"/>
    </source>
</evidence>
<comment type="caution">
    <text evidence="3">The sequence shown here is derived from an EMBL/GenBank/DDBJ whole genome shotgun (WGS) entry which is preliminary data.</text>
</comment>
<gene>
    <name evidence="3" type="ORF">DI551_00665</name>
</gene>
<dbReference type="Pfam" id="PF01381">
    <property type="entry name" value="HTH_3"/>
    <property type="match status" value="1"/>
</dbReference>
<reference evidence="3 4" key="1">
    <citation type="submission" date="2017-08" db="EMBL/GenBank/DDBJ databases">
        <title>Infants hospitalized years apart are colonized by the same room-sourced microbial strains.</title>
        <authorList>
            <person name="Brooks B."/>
            <person name="Olm M.R."/>
            <person name="Firek B.A."/>
            <person name="Baker R."/>
            <person name="Thomas B.C."/>
            <person name="Morowitz M.J."/>
            <person name="Banfield J.F."/>
        </authorList>
    </citation>
    <scope>NUCLEOTIDE SEQUENCE [LARGE SCALE GENOMIC DNA]</scope>
    <source>
        <strain evidence="3">S2_005_002_R2_29</strain>
    </source>
</reference>
<proteinExistence type="predicted"/>
<dbReference type="SMART" id="SM00530">
    <property type="entry name" value="HTH_XRE"/>
    <property type="match status" value="1"/>
</dbReference>
<name>A0A2W5NDU4_9BACT</name>